<feature type="transmembrane region" description="Helical" evidence="1">
    <location>
        <begin position="42"/>
        <end position="60"/>
    </location>
</feature>
<dbReference type="SUPFAM" id="SSF52980">
    <property type="entry name" value="Restriction endonuclease-like"/>
    <property type="match status" value="1"/>
</dbReference>
<dbReference type="EMBL" id="WSFT01000053">
    <property type="protein sequence ID" value="MBS4540118.1"/>
    <property type="molecule type" value="Genomic_DNA"/>
</dbReference>
<dbReference type="GO" id="GO:0004519">
    <property type="term" value="F:endonuclease activity"/>
    <property type="evidence" value="ECO:0007669"/>
    <property type="project" value="UniProtKB-KW"/>
</dbReference>
<keyword evidence="1" id="KW-1133">Transmembrane helix</keyword>
<protein>
    <submittedName>
        <fullName evidence="3">Restriction endonuclease</fullName>
        <ecNumber evidence="3">3.1.21.-</ecNumber>
    </submittedName>
</protein>
<dbReference type="GO" id="GO:0003677">
    <property type="term" value="F:DNA binding"/>
    <property type="evidence" value="ECO:0007669"/>
    <property type="project" value="InterPro"/>
</dbReference>
<keyword evidence="3" id="KW-0378">Hydrolase</keyword>
<dbReference type="RefSeq" id="WP_203368007.1">
    <property type="nucleotide sequence ID" value="NZ_WSFT01000053.1"/>
</dbReference>
<keyword evidence="1" id="KW-0812">Transmembrane</keyword>
<dbReference type="Pfam" id="PF04471">
    <property type="entry name" value="Mrr_cat"/>
    <property type="match status" value="1"/>
</dbReference>
<evidence type="ECO:0000313" key="3">
    <source>
        <dbReference type="EMBL" id="MBS4540118.1"/>
    </source>
</evidence>
<sequence length="330" mass="39543">MDINLLWSKTKKYIFKKANKYKLKSFYISQTKGGKTLIAREVDRLFLSIIIFISLSMFFIVKSKNIYLSVIISLLITISFFILIKIKKYKELEKSKVWIKENIVIDMIYNELLNKSPEEFMEYFFNMFKDLKFVNLFKSQLKDFNIELEKDYKKIAVKTLQYTRGYDVNEEIVREFFMDLRRNNFDEGIIITTTDYTEEANNLLKKIDKHMKIYLINMRDIVKILKETSMFPKEKDIEGYILNKLSKEKKNISEYSNNLISPSKWKKYFVSGLVLWIFGQFTNFYIYYLIVSIILISLGLVSLIKKIILSTNGYKKEEDNKYAYDFIYKE</sequence>
<dbReference type="Gene3D" id="3.40.1350.10">
    <property type="match status" value="1"/>
</dbReference>
<accession>A0A942UWY0</accession>
<name>A0A942UWY0_9FIRM</name>
<gene>
    <name evidence="3" type="ORF">GOQ27_16690</name>
</gene>
<dbReference type="GO" id="GO:0016787">
    <property type="term" value="F:hydrolase activity"/>
    <property type="evidence" value="ECO:0007669"/>
    <property type="project" value="UniProtKB-KW"/>
</dbReference>
<dbReference type="AlphaFoldDB" id="A0A942UWY0"/>
<dbReference type="GO" id="GO:0009307">
    <property type="term" value="P:DNA restriction-modification system"/>
    <property type="evidence" value="ECO:0007669"/>
    <property type="project" value="InterPro"/>
</dbReference>
<dbReference type="EC" id="3.1.21.-" evidence="3"/>
<proteinExistence type="predicted"/>
<dbReference type="InterPro" id="IPR011856">
    <property type="entry name" value="tRNA_endonuc-like_dom_sf"/>
</dbReference>
<evidence type="ECO:0000256" key="1">
    <source>
        <dbReference type="SAM" id="Phobius"/>
    </source>
</evidence>
<organism evidence="3 4">
    <name type="scientific">Anaeromonas frigoriresistens</name>
    <dbReference type="NCBI Taxonomy" id="2683708"/>
    <lineage>
        <taxon>Bacteria</taxon>
        <taxon>Bacillati</taxon>
        <taxon>Bacillota</taxon>
        <taxon>Tissierellia</taxon>
        <taxon>Tissierellales</taxon>
        <taxon>Thermohalobacteraceae</taxon>
        <taxon>Anaeromonas</taxon>
    </lineage>
</organism>
<feature type="domain" description="Restriction endonuclease type IV Mrr" evidence="2">
    <location>
        <begin position="115"/>
        <end position="224"/>
    </location>
</feature>
<dbReference type="Proteomes" id="UP000724672">
    <property type="component" value="Unassembled WGS sequence"/>
</dbReference>
<keyword evidence="3" id="KW-0540">Nuclease</keyword>
<keyword evidence="3" id="KW-0255">Endonuclease</keyword>
<keyword evidence="4" id="KW-1185">Reference proteome</keyword>
<reference evidence="3" key="1">
    <citation type="submission" date="2019-12" db="EMBL/GenBank/DDBJ databases">
        <title>Clostridiaceae gen. nov. sp. nov., isolated from sediment in Xinjiang, China.</title>
        <authorList>
            <person name="Zhang R."/>
        </authorList>
    </citation>
    <scope>NUCLEOTIDE SEQUENCE</scope>
    <source>
        <strain evidence="3">D2Q-11</strain>
    </source>
</reference>
<evidence type="ECO:0000259" key="2">
    <source>
        <dbReference type="Pfam" id="PF04471"/>
    </source>
</evidence>
<dbReference type="InterPro" id="IPR007560">
    <property type="entry name" value="Restrct_endonuc_IV_Mrr"/>
</dbReference>
<keyword evidence="1" id="KW-0472">Membrane</keyword>
<dbReference type="InterPro" id="IPR011335">
    <property type="entry name" value="Restrct_endonuc-II-like"/>
</dbReference>
<comment type="caution">
    <text evidence="3">The sequence shown here is derived from an EMBL/GenBank/DDBJ whole genome shotgun (WGS) entry which is preliminary data.</text>
</comment>
<feature type="transmembrane region" description="Helical" evidence="1">
    <location>
        <begin position="66"/>
        <end position="86"/>
    </location>
</feature>
<evidence type="ECO:0000313" key="4">
    <source>
        <dbReference type="Proteomes" id="UP000724672"/>
    </source>
</evidence>